<name>A0A944HCE7_DENI1</name>
<keyword evidence="3" id="KW-1185">Reference proteome</keyword>
<organism evidence="2 3">
    <name type="scientific">Denitromonas iodatirespirans</name>
    <dbReference type="NCBI Taxonomy" id="2795389"/>
    <lineage>
        <taxon>Bacteria</taxon>
        <taxon>Pseudomonadati</taxon>
        <taxon>Pseudomonadota</taxon>
        <taxon>Betaproteobacteria</taxon>
        <taxon>Rhodocyclales</taxon>
        <taxon>Zoogloeaceae</taxon>
        <taxon>Denitromonas</taxon>
    </lineage>
</organism>
<dbReference type="Proteomes" id="UP000694660">
    <property type="component" value="Unassembled WGS sequence"/>
</dbReference>
<evidence type="ECO:0000313" key="3">
    <source>
        <dbReference type="Proteomes" id="UP000694660"/>
    </source>
</evidence>
<sequence length="62" mass="6969">MKSSLITAFALMLLIEGALPFIAPARWRELFKKAVLLEDGQIRFIGLSSMLIGLILLLVFYD</sequence>
<keyword evidence="1" id="KW-0812">Transmembrane</keyword>
<dbReference type="InterPro" id="IPR019201">
    <property type="entry name" value="DUF2065"/>
</dbReference>
<dbReference type="RefSeq" id="WP_214360883.1">
    <property type="nucleotide sequence ID" value="NZ_JAEKFT010000007.1"/>
</dbReference>
<dbReference type="Pfam" id="PF09838">
    <property type="entry name" value="DUF2065"/>
    <property type="match status" value="1"/>
</dbReference>
<feature type="transmembrane region" description="Helical" evidence="1">
    <location>
        <begin position="44"/>
        <end position="61"/>
    </location>
</feature>
<dbReference type="PANTHER" id="PTHR38602:SF1">
    <property type="entry name" value="INNER MEMBRANE PROTEIN"/>
    <property type="match status" value="1"/>
</dbReference>
<protein>
    <submittedName>
        <fullName evidence="2">DUF2065 domain-containing protein</fullName>
    </submittedName>
</protein>
<accession>A0A944HCE7</accession>
<dbReference type="AlphaFoldDB" id="A0A944HCE7"/>
<gene>
    <name evidence="2" type="ORF">I8J34_08030</name>
</gene>
<evidence type="ECO:0000313" key="2">
    <source>
        <dbReference type="EMBL" id="MBT0961121.1"/>
    </source>
</evidence>
<keyword evidence="1" id="KW-1133">Transmembrane helix</keyword>
<comment type="caution">
    <text evidence="2">The sequence shown here is derived from an EMBL/GenBank/DDBJ whole genome shotgun (WGS) entry which is preliminary data.</text>
</comment>
<dbReference type="EMBL" id="JAEKFT010000007">
    <property type="protein sequence ID" value="MBT0961121.1"/>
    <property type="molecule type" value="Genomic_DNA"/>
</dbReference>
<dbReference type="PANTHER" id="PTHR38602">
    <property type="entry name" value="INNER MEMBRANE PROTEIN-RELATED"/>
    <property type="match status" value="1"/>
</dbReference>
<reference evidence="3" key="1">
    <citation type="journal article" date="2022" name="ISME J.">
        <title>Genetic and phylogenetic analysis of dissimilatory iodate-reducing bacteria identifies potential niches across the world's oceans.</title>
        <authorList>
            <person name="Reyes-Umana V."/>
            <person name="Henning Z."/>
            <person name="Lee K."/>
            <person name="Barnum T.P."/>
            <person name="Coates J.D."/>
        </authorList>
    </citation>
    <scope>NUCLEOTIDE SEQUENCE [LARGE SCALE GENOMIC DNA]</scope>
    <source>
        <strain evidence="3">IR12</strain>
    </source>
</reference>
<proteinExistence type="predicted"/>
<keyword evidence="1" id="KW-0472">Membrane</keyword>
<evidence type="ECO:0000256" key="1">
    <source>
        <dbReference type="SAM" id="Phobius"/>
    </source>
</evidence>